<dbReference type="KEGG" id="obj:EIO64_04305"/>
<gene>
    <name evidence="1" type="ORF">EIO64_04305</name>
</gene>
<name>A0A856HXJ9_9FIRM</name>
<sequence>MTIKDFDTKKVILEDQYKSDEYETMTLYFIAPKEWLEGLYPDAVHTEISVEYPLNCPEAYAATVMVSPTRDLGEDGYEDYDWSDLELSLSDIEALIGMAKS</sequence>
<dbReference type="Proteomes" id="UP000298642">
    <property type="component" value="Chromosome"/>
</dbReference>
<dbReference type="RefSeq" id="WP_136890830.1">
    <property type="nucleotide sequence ID" value="NZ_CP034413.3"/>
</dbReference>
<organism evidence="1 2">
    <name type="scientific">Dysosmobacter welbionis</name>
    <dbReference type="NCBI Taxonomy" id="2093857"/>
    <lineage>
        <taxon>Bacteria</taxon>
        <taxon>Bacillati</taxon>
        <taxon>Bacillota</taxon>
        <taxon>Clostridia</taxon>
        <taxon>Eubacteriales</taxon>
        <taxon>Oscillospiraceae</taxon>
        <taxon>Dysosmobacter</taxon>
    </lineage>
</organism>
<dbReference type="AlphaFoldDB" id="A0A856HXJ9"/>
<reference evidence="2" key="1">
    <citation type="submission" date="2018-12" db="EMBL/GenBank/DDBJ databases">
        <title>Dusodibacter welbiota gen. nov., sp. nov., isolated from human faeces and emended description of the Oscillibacter genus.</title>
        <authorList>
            <person name="Le Roy T."/>
            <person name="Van der Smissen P."/>
            <person name="Delzenne N."/>
            <person name="Muccioli G."/>
            <person name="Collet J.F."/>
            <person name="Cani P.D."/>
        </authorList>
    </citation>
    <scope>NUCLEOTIDE SEQUENCE [LARGE SCALE GENOMIC DNA]</scope>
    <source>
        <strain evidence="2">J115</strain>
    </source>
</reference>
<protein>
    <submittedName>
        <fullName evidence="1">Uncharacterized protein</fullName>
    </submittedName>
</protein>
<evidence type="ECO:0000313" key="2">
    <source>
        <dbReference type="Proteomes" id="UP000298642"/>
    </source>
</evidence>
<dbReference type="EMBL" id="CP034413">
    <property type="protein sequence ID" value="QCI58537.2"/>
    <property type="molecule type" value="Genomic_DNA"/>
</dbReference>
<proteinExistence type="predicted"/>
<accession>A0A856HXJ9</accession>
<evidence type="ECO:0000313" key="1">
    <source>
        <dbReference type="EMBL" id="QCI58537.2"/>
    </source>
</evidence>
<keyword evidence="2" id="KW-1185">Reference proteome</keyword>